<comment type="subcellular location">
    <subcellularLocation>
        <location evidence="1">Membrane</location>
        <topology evidence="1">Multi-pass membrane protein</topology>
    </subcellularLocation>
</comment>
<dbReference type="InterPro" id="IPR011701">
    <property type="entry name" value="MFS"/>
</dbReference>
<proteinExistence type="predicted"/>
<dbReference type="PANTHER" id="PTHR43791:SF3">
    <property type="entry name" value="MAJOR FACILITATOR SUPERFAMILY (MFS) PROFILE DOMAIN-CONTAINING PROTEIN"/>
    <property type="match status" value="1"/>
</dbReference>
<dbReference type="GO" id="GO:0022857">
    <property type="term" value="F:transmembrane transporter activity"/>
    <property type="evidence" value="ECO:0007669"/>
    <property type="project" value="InterPro"/>
</dbReference>
<dbReference type="InterPro" id="IPR036259">
    <property type="entry name" value="MFS_trans_sf"/>
</dbReference>
<feature type="transmembrane region" description="Helical" evidence="6">
    <location>
        <begin position="106"/>
        <end position="125"/>
    </location>
</feature>
<dbReference type="GO" id="GO:0016020">
    <property type="term" value="C:membrane"/>
    <property type="evidence" value="ECO:0007669"/>
    <property type="project" value="UniProtKB-SubCell"/>
</dbReference>
<evidence type="ECO:0000313" key="9">
    <source>
        <dbReference type="Proteomes" id="UP000290288"/>
    </source>
</evidence>
<evidence type="ECO:0000256" key="1">
    <source>
        <dbReference type="ARBA" id="ARBA00004141"/>
    </source>
</evidence>
<feature type="transmembrane region" description="Helical" evidence="6">
    <location>
        <begin position="272"/>
        <end position="291"/>
    </location>
</feature>
<reference evidence="8 9" key="1">
    <citation type="submission" date="2019-01" db="EMBL/GenBank/DDBJ databases">
        <title>Draft genome sequence of Psathyrella aberdarensis IHI B618.</title>
        <authorList>
            <person name="Buettner E."/>
            <person name="Kellner H."/>
        </authorList>
    </citation>
    <scope>NUCLEOTIDE SEQUENCE [LARGE SCALE GENOMIC DNA]</scope>
    <source>
        <strain evidence="8 9">IHI B618</strain>
    </source>
</reference>
<dbReference type="Pfam" id="PF07690">
    <property type="entry name" value="MFS_1"/>
    <property type="match status" value="1"/>
</dbReference>
<evidence type="ECO:0000256" key="6">
    <source>
        <dbReference type="SAM" id="Phobius"/>
    </source>
</evidence>
<dbReference type="Gene3D" id="1.20.1250.20">
    <property type="entry name" value="MFS general substrate transporter like domains"/>
    <property type="match status" value="2"/>
</dbReference>
<dbReference type="InterPro" id="IPR020846">
    <property type="entry name" value="MFS_dom"/>
</dbReference>
<keyword evidence="9" id="KW-1185">Reference proteome</keyword>
<keyword evidence="3 6" id="KW-0812">Transmembrane</keyword>
<dbReference type="Proteomes" id="UP000290288">
    <property type="component" value="Unassembled WGS sequence"/>
</dbReference>
<keyword evidence="4 6" id="KW-1133">Transmembrane helix</keyword>
<evidence type="ECO:0000313" key="8">
    <source>
        <dbReference type="EMBL" id="RXW14895.1"/>
    </source>
</evidence>
<accession>A0A4Q2D9D2</accession>
<evidence type="ECO:0000256" key="3">
    <source>
        <dbReference type="ARBA" id="ARBA00022692"/>
    </source>
</evidence>
<comment type="caution">
    <text evidence="8">The sequence shown here is derived from an EMBL/GenBank/DDBJ whole genome shotgun (WGS) entry which is preliminary data.</text>
</comment>
<feature type="domain" description="Major facilitator superfamily (MFS) profile" evidence="7">
    <location>
        <begin position="1"/>
        <end position="324"/>
    </location>
</feature>
<sequence length="324" mass="36323">MDHDLKLSVGARYSIVSCLYFVPYILLQLPSNLLLRRFGVSNWLAFCVVSWGGVQLAMGFVPSWEYLALCRMLLGALEAGFFPGLVFIITTWYIRHEVQQRLAAFYIFSVVIGGFSAIFAYLLTLLSGQRGIAGWRWIFIVEGALTIALGLTAWFFIPDFPDQNRFLTQEQTELVLSRVEKDRGDSVPDSFTVAKVVRHLSDWKIWVFGLMYFCTTVPAYAISFFVTNILLGMGWSMSAALLLSAPPYIFAAISIMIFAWLSDRYQQRALTIAIQACATIVGCVLTGFCTAPTWKYIVTLGQEVAFPEFWLIHPTTSCLTPSAG</sequence>
<protein>
    <recommendedName>
        <fullName evidence="7">Major facilitator superfamily (MFS) profile domain-containing protein</fullName>
    </recommendedName>
</protein>
<dbReference type="PROSITE" id="PS50850">
    <property type="entry name" value="MFS"/>
    <property type="match status" value="1"/>
</dbReference>
<name>A0A4Q2D9D2_9AGAR</name>
<dbReference type="OrthoDB" id="3639251at2759"/>
<dbReference type="AlphaFoldDB" id="A0A4Q2D9D2"/>
<keyword evidence="2" id="KW-0813">Transport</keyword>
<feature type="transmembrane region" description="Helical" evidence="6">
    <location>
        <begin position="73"/>
        <end position="94"/>
    </location>
</feature>
<feature type="transmembrane region" description="Helical" evidence="6">
    <location>
        <begin position="43"/>
        <end position="61"/>
    </location>
</feature>
<dbReference type="STRING" id="2316362.A0A4Q2D9D2"/>
<evidence type="ECO:0000259" key="7">
    <source>
        <dbReference type="PROSITE" id="PS50850"/>
    </source>
</evidence>
<evidence type="ECO:0000256" key="5">
    <source>
        <dbReference type="ARBA" id="ARBA00023136"/>
    </source>
</evidence>
<gene>
    <name evidence="8" type="ORF">EST38_g10960</name>
</gene>
<dbReference type="SUPFAM" id="SSF103473">
    <property type="entry name" value="MFS general substrate transporter"/>
    <property type="match status" value="1"/>
</dbReference>
<organism evidence="8 9">
    <name type="scientific">Candolleomyces aberdarensis</name>
    <dbReference type="NCBI Taxonomy" id="2316362"/>
    <lineage>
        <taxon>Eukaryota</taxon>
        <taxon>Fungi</taxon>
        <taxon>Dikarya</taxon>
        <taxon>Basidiomycota</taxon>
        <taxon>Agaricomycotina</taxon>
        <taxon>Agaricomycetes</taxon>
        <taxon>Agaricomycetidae</taxon>
        <taxon>Agaricales</taxon>
        <taxon>Agaricineae</taxon>
        <taxon>Psathyrellaceae</taxon>
        <taxon>Candolleomyces</taxon>
    </lineage>
</organism>
<feature type="transmembrane region" description="Helical" evidence="6">
    <location>
        <begin position="239"/>
        <end position="260"/>
    </location>
</feature>
<feature type="transmembrane region" description="Helical" evidence="6">
    <location>
        <begin position="205"/>
        <end position="227"/>
    </location>
</feature>
<feature type="transmembrane region" description="Helical" evidence="6">
    <location>
        <begin position="12"/>
        <end position="31"/>
    </location>
</feature>
<evidence type="ECO:0000256" key="4">
    <source>
        <dbReference type="ARBA" id="ARBA00022989"/>
    </source>
</evidence>
<evidence type="ECO:0000256" key="2">
    <source>
        <dbReference type="ARBA" id="ARBA00022448"/>
    </source>
</evidence>
<keyword evidence="5 6" id="KW-0472">Membrane</keyword>
<dbReference type="PANTHER" id="PTHR43791">
    <property type="entry name" value="PERMEASE-RELATED"/>
    <property type="match status" value="1"/>
</dbReference>
<dbReference type="EMBL" id="SDEE01000629">
    <property type="protein sequence ID" value="RXW14895.1"/>
    <property type="molecule type" value="Genomic_DNA"/>
</dbReference>
<feature type="transmembrane region" description="Helical" evidence="6">
    <location>
        <begin position="137"/>
        <end position="157"/>
    </location>
</feature>